<dbReference type="AlphaFoldDB" id="A0A9P8FR68"/>
<name>A0A9P8FR68_AURME</name>
<gene>
    <name evidence="1" type="ORF">KCU98_g8401</name>
</gene>
<dbReference type="EMBL" id="JAHFXS010001042">
    <property type="protein sequence ID" value="KAG9980056.1"/>
    <property type="molecule type" value="Genomic_DNA"/>
</dbReference>
<sequence length="601" mass="66485">MTNLIQEGKDQERLESRMSADFIMHDPSLPRGISDGLEYDYQRATFRINSHSRIATQFAKRALELYYSSGPTNQPVTFSPKVTWNDVFGAAKEARALDDQKAKSWDSAMQQAKASYNSAGRFRKLGRSIGDAAPAVVHVLDFGPDEMYIGVVCQALKFVFDVAIRLADKRRKILEAFENIPDLVKEIQAYDDLFHEDSDYLVFREQFDTCLLTSITKSIQWLEKGAIWKSIEVLIQGPLAAKSADDLMDDVQEKRNKLRSHIQFLNSTRLHWSTKDAETSVRQGGALLAGQAKIKDQVDSLLKRIDAMAMMHQRDKDEAKAREEAMRKDATRGIVCNRFLALFSDIHKKRKQPALTSRQQHPVTKSRKPEVTLPIISQAGLRSFMAVDNNHFSDIYRILQNSARFDTQELQLAYAIAKSTDVKTWLNAARGTLFLNGSGDTTAARESPISASLASLAFGISEDPASIVLHYFFLGLEPLFNSLCGNGSAFAGYEICVSPPGGFLDSVNRFESNTNSIVAPTTYASANGTTRHFSDAARTSLTGMANATVPATIVSANPEPASSLSQNITSVKTSIAPTQTGVIEDCRQFHTVKHGDSCSSI</sequence>
<keyword evidence="2" id="KW-1185">Reference proteome</keyword>
<dbReference type="PANTHER" id="PTHR40619:SF3">
    <property type="entry name" value="FUNGAL STAND N-TERMINAL GOODBYE DOMAIN-CONTAINING PROTEIN"/>
    <property type="match status" value="1"/>
</dbReference>
<accession>A0A9P8FR68</accession>
<evidence type="ECO:0000313" key="1">
    <source>
        <dbReference type="EMBL" id="KAG9980056.1"/>
    </source>
</evidence>
<reference evidence="1" key="1">
    <citation type="journal article" date="2021" name="J Fungi (Basel)">
        <title>Virulence traits and population genomics of the black yeast Aureobasidium melanogenum.</title>
        <authorList>
            <person name="Cernosa A."/>
            <person name="Sun X."/>
            <person name="Gostincar C."/>
            <person name="Fang C."/>
            <person name="Gunde-Cimerman N."/>
            <person name="Song Z."/>
        </authorList>
    </citation>
    <scope>NUCLEOTIDE SEQUENCE</scope>
    <source>
        <strain evidence="1">EXF-9298</strain>
    </source>
</reference>
<evidence type="ECO:0000313" key="2">
    <source>
        <dbReference type="Proteomes" id="UP000729357"/>
    </source>
</evidence>
<reference evidence="1" key="2">
    <citation type="submission" date="2021-08" db="EMBL/GenBank/DDBJ databases">
        <authorList>
            <person name="Gostincar C."/>
            <person name="Sun X."/>
            <person name="Song Z."/>
            <person name="Gunde-Cimerman N."/>
        </authorList>
    </citation>
    <scope>NUCLEOTIDE SEQUENCE</scope>
    <source>
        <strain evidence="1">EXF-9298</strain>
    </source>
</reference>
<dbReference type="Proteomes" id="UP000729357">
    <property type="component" value="Unassembled WGS sequence"/>
</dbReference>
<comment type="caution">
    <text evidence="1">The sequence shown here is derived from an EMBL/GenBank/DDBJ whole genome shotgun (WGS) entry which is preliminary data.</text>
</comment>
<dbReference type="PANTHER" id="PTHR40619">
    <property type="entry name" value="FUNGAL STAND N-TERMINAL GOODBYE DOMAIN-CONTAINING PROTEIN"/>
    <property type="match status" value="1"/>
</dbReference>
<organism evidence="1 2">
    <name type="scientific">Aureobasidium melanogenum</name>
    <name type="common">Aureobasidium pullulans var. melanogenum</name>
    <dbReference type="NCBI Taxonomy" id="46634"/>
    <lineage>
        <taxon>Eukaryota</taxon>
        <taxon>Fungi</taxon>
        <taxon>Dikarya</taxon>
        <taxon>Ascomycota</taxon>
        <taxon>Pezizomycotina</taxon>
        <taxon>Dothideomycetes</taxon>
        <taxon>Dothideomycetidae</taxon>
        <taxon>Dothideales</taxon>
        <taxon>Saccotheciaceae</taxon>
        <taxon>Aureobasidium</taxon>
    </lineage>
</organism>
<feature type="non-terminal residue" evidence="1">
    <location>
        <position position="601"/>
    </location>
</feature>
<protein>
    <submittedName>
        <fullName evidence="1">Uncharacterized protein</fullName>
    </submittedName>
</protein>
<proteinExistence type="predicted"/>